<dbReference type="SUPFAM" id="SSF56281">
    <property type="entry name" value="Metallo-hydrolase/oxidoreductase"/>
    <property type="match status" value="1"/>
</dbReference>
<dbReference type="InterPro" id="IPR051453">
    <property type="entry name" value="MBL_Glyoxalase_II"/>
</dbReference>
<evidence type="ECO:0000313" key="6">
    <source>
        <dbReference type="EMBL" id="MBK8523700.1"/>
    </source>
</evidence>
<dbReference type="GO" id="GO:0046872">
    <property type="term" value="F:metal ion binding"/>
    <property type="evidence" value="ECO:0007669"/>
    <property type="project" value="UniProtKB-KW"/>
</dbReference>
<dbReference type="Gene3D" id="3.60.15.10">
    <property type="entry name" value="Ribonuclease Z/Hydroxyacylglutathione hydrolase-like"/>
    <property type="match status" value="1"/>
</dbReference>
<accession>A0A9D7JZL5</accession>
<comment type="caution">
    <text evidence="6">The sequence shown here is derived from an EMBL/GenBank/DDBJ whole genome shotgun (WGS) entry which is preliminary data.</text>
</comment>
<evidence type="ECO:0000256" key="1">
    <source>
        <dbReference type="ARBA" id="ARBA00001947"/>
    </source>
</evidence>
<dbReference type="PANTHER" id="PTHR46233">
    <property type="entry name" value="HYDROXYACYLGLUTATHIONE HYDROLASE GLOC"/>
    <property type="match status" value="1"/>
</dbReference>
<reference evidence="6" key="1">
    <citation type="submission" date="2020-10" db="EMBL/GenBank/DDBJ databases">
        <title>Connecting structure to function with the recovery of over 1000 high-quality activated sludge metagenome-assembled genomes encoding full-length rRNA genes using long-read sequencing.</title>
        <authorList>
            <person name="Singleton C.M."/>
            <person name="Petriglieri F."/>
            <person name="Kristensen J.M."/>
            <person name="Kirkegaard R.H."/>
            <person name="Michaelsen T.Y."/>
            <person name="Andersen M.H."/>
            <person name="Karst S.M."/>
            <person name="Dueholm M.S."/>
            <person name="Nielsen P.H."/>
            <person name="Albertsen M."/>
        </authorList>
    </citation>
    <scope>NUCLEOTIDE SEQUENCE</scope>
    <source>
        <strain evidence="6">Hirt_18-Q3-R61-65_BATAC.395</strain>
    </source>
</reference>
<dbReference type="Pfam" id="PF00753">
    <property type="entry name" value="Lactamase_B"/>
    <property type="match status" value="1"/>
</dbReference>
<dbReference type="AlphaFoldDB" id="A0A9D7JZL5"/>
<evidence type="ECO:0000313" key="7">
    <source>
        <dbReference type="Proteomes" id="UP000886689"/>
    </source>
</evidence>
<organism evidence="6 7">
    <name type="scientific">Candidatus Proximibacter danicus</name>
    <dbReference type="NCBI Taxonomy" id="2954365"/>
    <lineage>
        <taxon>Bacteria</taxon>
        <taxon>Pseudomonadati</taxon>
        <taxon>Pseudomonadota</taxon>
        <taxon>Betaproteobacteria</taxon>
        <taxon>Candidatus Proximibacter</taxon>
    </lineage>
</organism>
<comment type="cofactor">
    <cofactor evidence="1">
        <name>Zn(2+)</name>
        <dbReference type="ChEBI" id="CHEBI:29105"/>
    </cofactor>
</comment>
<feature type="domain" description="Metallo-beta-lactamase" evidence="5">
    <location>
        <begin position="12"/>
        <end position="192"/>
    </location>
</feature>
<dbReference type="CDD" id="cd07737">
    <property type="entry name" value="YcbL-like_MBL-fold"/>
    <property type="match status" value="1"/>
</dbReference>
<dbReference type="Proteomes" id="UP000886689">
    <property type="component" value="Unassembled WGS sequence"/>
</dbReference>
<protein>
    <submittedName>
        <fullName evidence="6">MBL fold metallo-hydrolase</fullName>
    </submittedName>
</protein>
<dbReference type="EMBL" id="JADJUC010000004">
    <property type="protein sequence ID" value="MBK8523700.1"/>
    <property type="molecule type" value="Genomic_DNA"/>
</dbReference>
<gene>
    <name evidence="6" type="ORF">IPL58_06010</name>
</gene>
<sequence>MKYTVVPVTPFQQNATVLWCEETRLAAVTDPGGDLPLIIRVLEREELKLERILVTHGHIDHAGAVADLADQFGVPIEGPQIEDKFWIDGMPEQSRMFGFPDVRSFTPDRWLEHGDCVTVGKQSLDVIHCPGHTPGHVCFYHSPSRLAIVGDVLFQGGIGRTDFPKGDYDTLIRSIRERLLPLGDDVVFVPGHGPLSDFGEERRYNPFISQ</sequence>
<keyword evidence="3" id="KW-0378">Hydrolase</keyword>
<evidence type="ECO:0000256" key="2">
    <source>
        <dbReference type="ARBA" id="ARBA00022723"/>
    </source>
</evidence>
<evidence type="ECO:0000256" key="4">
    <source>
        <dbReference type="ARBA" id="ARBA00022833"/>
    </source>
</evidence>
<keyword evidence="4" id="KW-0862">Zinc</keyword>
<dbReference type="PANTHER" id="PTHR46233:SF3">
    <property type="entry name" value="HYDROXYACYLGLUTATHIONE HYDROLASE GLOC"/>
    <property type="match status" value="1"/>
</dbReference>
<dbReference type="SMART" id="SM00849">
    <property type="entry name" value="Lactamase_B"/>
    <property type="match status" value="1"/>
</dbReference>
<evidence type="ECO:0000256" key="3">
    <source>
        <dbReference type="ARBA" id="ARBA00022801"/>
    </source>
</evidence>
<dbReference type="GO" id="GO:0016787">
    <property type="term" value="F:hydrolase activity"/>
    <property type="evidence" value="ECO:0007669"/>
    <property type="project" value="UniProtKB-KW"/>
</dbReference>
<proteinExistence type="predicted"/>
<name>A0A9D7JZL5_9PROT</name>
<evidence type="ECO:0000259" key="5">
    <source>
        <dbReference type="SMART" id="SM00849"/>
    </source>
</evidence>
<dbReference type="InterPro" id="IPR001279">
    <property type="entry name" value="Metallo-B-lactamas"/>
</dbReference>
<dbReference type="InterPro" id="IPR036866">
    <property type="entry name" value="RibonucZ/Hydroxyglut_hydro"/>
</dbReference>
<keyword evidence="2" id="KW-0479">Metal-binding</keyword>